<sequence>MSYRKVTSKKKNRTRNKLIALSFGLPRSLFLDHAQ</sequence>
<gene>
    <name evidence="1" type="ORF">NEZAVI_LOCUS1459</name>
</gene>
<dbReference type="AlphaFoldDB" id="A0A9P0GXY4"/>
<proteinExistence type="predicted"/>
<name>A0A9P0GXY4_NEZVI</name>
<dbReference type="EMBL" id="OV725077">
    <property type="protein sequence ID" value="CAH1390223.1"/>
    <property type="molecule type" value="Genomic_DNA"/>
</dbReference>
<organism evidence="1 2">
    <name type="scientific">Nezara viridula</name>
    <name type="common">Southern green stink bug</name>
    <name type="synonym">Cimex viridulus</name>
    <dbReference type="NCBI Taxonomy" id="85310"/>
    <lineage>
        <taxon>Eukaryota</taxon>
        <taxon>Metazoa</taxon>
        <taxon>Ecdysozoa</taxon>
        <taxon>Arthropoda</taxon>
        <taxon>Hexapoda</taxon>
        <taxon>Insecta</taxon>
        <taxon>Pterygota</taxon>
        <taxon>Neoptera</taxon>
        <taxon>Paraneoptera</taxon>
        <taxon>Hemiptera</taxon>
        <taxon>Heteroptera</taxon>
        <taxon>Panheteroptera</taxon>
        <taxon>Pentatomomorpha</taxon>
        <taxon>Pentatomoidea</taxon>
        <taxon>Pentatomidae</taxon>
        <taxon>Pentatominae</taxon>
        <taxon>Nezara</taxon>
    </lineage>
</organism>
<protein>
    <submittedName>
        <fullName evidence="1">Uncharacterized protein</fullName>
    </submittedName>
</protein>
<accession>A0A9P0GXY4</accession>
<dbReference type="Proteomes" id="UP001152798">
    <property type="component" value="Chromosome 1"/>
</dbReference>
<evidence type="ECO:0000313" key="2">
    <source>
        <dbReference type="Proteomes" id="UP001152798"/>
    </source>
</evidence>
<keyword evidence="2" id="KW-1185">Reference proteome</keyword>
<reference evidence="1" key="1">
    <citation type="submission" date="2022-01" db="EMBL/GenBank/DDBJ databases">
        <authorList>
            <person name="King R."/>
        </authorList>
    </citation>
    <scope>NUCLEOTIDE SEQUENCE</scope>
</reference>
<evidence type="ECO:0000313" key="1">
    <source>
        <dbReference type="EMBL" id="CAH1390223.1"/>
    </source>
</evidence>